<gene>
    <name evidence="5" type="primary">prs</name>
    <name evidence="5" type="ORF">ENJ12_03205</name>
</gene>
<dbReference type="AlphaFoldDB" id="A0A831RV72"/>
<feature type="domain" description="Phosphoribosyltransferase" evidence="3">
    <location>
        <begin position="153"/>
        <end position="249"/>
    </location>
</feature>
<comment type="caution">
    <text evidence="5">The sequence shown here is derived from an EMBL/GenBank/DDBJ whole genome shotgun (WGS) entry which is preliminary data.</text>
</comment>
<dbReference type="GO" id="GO:0005737">
    <property type="term" value="C:cytoplasm"/>
    <property type="evidence" value="ECO:0007669"/>
    <property type="project" value="TreeGrafter"/>
</dbReference>
<dbReference type="EMBL" id="DRLF01000120">
    <property type="protein sequence ID" value="HEC05832.1"/>
    <property type="molecule type" value="Genomic_DNA"/>
</dbReference>
<protein>
    <submittedName>
        <fullName evidence="5">Ribose-phosphate diphosphokinase</fullName>
        <ecNumber evidence="5">2.7.6.1</ecNumber>
    </submittedName>
</protein>
<comment type="similarity">
    <text evidence="2">Belongs to the ribose-phosphate pyrophosphokinase family.</text>
</comment>
<name>A0A831RV72_9GAMM</name>
<reference evidence="5" key="1">
    <citation type="journal article" date="2020" name="mSystems">
        <title>Genome- and Community-Level Interaction Insights into Carbon Utilization and Element Cycling Functions of Hydrothermarchaeota in Hydrothermal Sediment.</title>
        <authorList>
            <person name="Zhou Z."/>
            <person name="Liu Y."/>
            <person name="Xu W."/>
            <person name="Pan J."/>
            <person name="Luo Z.H."/>
            <person name="Li M."/>
        </authorList>
    </citation>
    <scope>NUCLEOTIDE SEQUENCE [LARGE SCALE GENOMIC DNA]</scope>
    <source>
        <strain evidence="5">HyVt-458</strain>
    </source>
</reference>
<dbReference type="GO" id="GO:0002189">
    <property type="term" value="C:ribose phosphate diphosphokinase complex"/>
    <property type="evidence" value="ECO:0007669"/>
    <property type="project" value="TreeGrafter"/>
</dbReference>
<feature type="domain" description="Ribose-phosphate pyrophosphokinase N-terminal" evidence="4">
    <location>
        <begin position="7"/>
        <end position="116"/>
    </location>
</feature>
<evidence type="ECO:0000259" key="3">
    <source>
        <dbReference type="Pfam" id="PF00156"/>
    </source>
</evidence>
<evidence type="ECO:0000259" key="4">
    <source>
        <dbReference type="Pfam" id="PF13793"/>
    </source>
</evidence>
<keyword evidence="5" id="KW-0808">Transferase</keyword>
<dbReference type="NCBIfam" id="NF005537">
    <property type="entry name" value="PRK07199.1"/>
    <property type="match status" value="1"/>
</dbReference>
<dbReference type="GO" id="GO:0004749">
    <property type="term" value="F:ribose phosphate diphosphokinase activity"/>
    <property type="evidence" value="ECO:0007669"/>
    <property type="project" value="UniProtKB-EC"/>
</dbReference>
<dbReference type="InterPro" id="IPR029057">
    <property type="entry name" value="PRTase-like"/>
</dbReference>
<dbReference type="NCBIfam" id="TIGR01251">
    <property type="entry name" value="ribP_PPkin"/>
    <property type="match status" value="1"/>
</dbReference>
<dbReference type="GO" id="GO:0006164">
    <property type="term" value="P:purine nucleotide biosynthetic process"/>
    <property type="evidence" value="ECO:0007669"/>
    <property type="project" value="TreeGrafter"/>
</dbReference>
<dbReference type="CDD" id="cd06223">
    <property type="entry name" value="PRTases_typeI"/>
    <property type="match status" value="1"/>
</dbReference>
<organism evidence="5">
    <name type="scientific">Thiolapillus brandeum</name>
    <dbReference type="NCBI Taxonomy" id="1076588"/>
    <lineage>
        <taxon>Bacteria</taxon>
        <taxon>Pseudomonadati</taxon>
        <taxon>Pseudomonadota</taxon>
        <taxon>Gammaproteobacteria</taxon>
        <taxon>Chromatiales</taxon>
        <taxon>Sedimenticolaceae</taxon>
        <taxon>Thiolapillus</taxon>
    </lineage>
</organism>
<keyword evidence="1 2" id="KW-0545">Nucleotide biosynthesis</keyword>
<evidence type="ECO:0000256" key="1">
    <source>
        <dbReference type="ARBA" id="ARBA00022727"/>
    </source>
</evidence>
<dbReference type="InterPro" id="IPR029099">
    <property type="entry name" value="Pribosyltran_N"/>
</dbReference>
<dbReference type="InterPro" id="IPR005946">
    <property type="entry name" value="Rib-P_diPkinase"/>
</dbReference>
<dbReference type="SUPFAM" id="SSF53271">
    <property type="entry name" value="PRTase-like"/>
    <property type="match status" value="2"/>
</dbReference>
<dbReference type="SMART" id="SM01400">
    <property type="entry name" value="Pribosyltran_N"/>
    <property type="match status" value="1"/>
</dbReference>
<dbReference type="GO" id="GO:0006015">
    <property type="term" value="P:5-phosphoribose 1-diphosphate biosynthetic process"/>
    <property type="evidence" value="ECO:0007669"/>
    <property type="project" value="TreeGrafter"/>
</dbReference>
<dbReference type="Gene3D" id="3.40.50.2020">
    <property type="match status" value="2"/>
</dbReference>
<dbReference type="InterPro" id="IPR000836">
    <property type="entry name" value="PRTase_dom"/>
</dbReference>
<dbReference type="PANTHER" id="PTHR10210:SF41">
    <property type="entry name" value="RIBOSE-PHOSPHATE PYROPHOSPHOKINASE 1, CHLOROPLASTIC"/>
    <property type="match status" value="1"/>
</dbReference>
<sequence>MNDNCLILAFEDYAEPAKRLAHFIGCPFALIDVHHFPDGESRLRLPVDLPQKVVLCRSLNDPNEKLVELILAAEHLRGQGVAQLILVAPYLCYMRQDKAFHPGEVVSQTIIGHLLANYFDGAITVDAHLHRVHRLHDALPMKTAINLTATRPMAQFLEQRNLRPVLIGPDGESEQWVSSIAQHEGLDYCIAQKERLGDKQVVVTMPACEVKGRDVVLVDDVASTGRTLEAAARQLQDASPASLSVMVTHALFLDDAVQQLQAVGVENIWSCDSIPHASNRIHLDELLGEALQEALTA</sequence>
<dbReference type="EC" id="2.7.6.1" evidence="5"/>
<dbReference type="GO" id="GO:0000287">
    <property type="term" value="F:magnesium ion binding"/>
    <property type="evidence" value="ECO:0007669"/>
    <property type="project" value="InterPro"/>
</dbReference>
<evidence type="ECO:0000313" key="5">
    <source>
        <dbReference type="EMBL" id="HEC05832.1"/>
    </source>
</evidence>
<dbReference type="Pfam" id="PF00156">
    <property type="entry name" value="Pribosyltran"/>
    <property type="match status" value="1"/>
</dbReference>
<dbReference type="PANTHER" id="PTHR10210">
    <property type="entry name" value="RIBOSE-PHOSPHATE DIPHOSPHOKINASE FAMILY MEMBER"/>
    <property type="match status" value="1"/>
</dbReference>
<accession>A0A831RV72</accession>
<proteinExistence type="inferred from homology"/>
<dbReference type="Pfam" id="PF13793">
    <property type="entry name" value="Pribosyltran_N"/>
    <property type="match status" value="1"/>
</dbReference>
<evidence type="ECO:0000256" key="2">
    <source>
        <dbReference type="RuleBase" id="RU004324"/>
    </source>
</evidence>
<dbReference type="Proteomes" id="UP000886339">
    <property type="component" value="Unassembled WGS sequence"/>
</dbReference>